<evidence type="ECO:0008006" key="3">
    <source>
        <dbReference type="Google" id="ProtNLM"/>
    </source>
</evidence>
<gene>
    <name evidence="1" type="ORF">J2S75_002019</name>
</gene>
<comment type="caution">
    <text evidence="1">The sequence shown here is derived from an EMBL/GenBank/DDBJ whole genome shotgun (WGS) entry which is preliminary data.</text>
</comment>
<sequence>MIDRTVRPKWRLTRVAQEDDDLKLTCVGQTEPALEITTDGKTTLNTSLTVKGPLTLSQPISGDGGTVKVAGGLTVTGPVEVPGGITGPGAVPRGVILMWGGGGDPGRPPEGLALCDGRNGTPDRRARFPVGADSGAFPANQAGGTVEHIHRIDHVYHLGAVRNADGKEFGVVSPHALQRLTCDTQHAVHFPPYLALHFIMKL</sequence>
<reference evidence="1 2" key="1">
    <citation type="submission" date="2023-07" db="EMBL/GenBank/DDBJ databases">
        <title>Genomic Encyclopedia of Type Strains, Phase IV (KMG-IV): sequencing the most valuable type-strain genomes for metagenomic binning, comparative biology and taxonomic classification.</title>
        <authorList>
            <person name="Goeker M."/>
        </authorList>
    </citation>
    <scope>NUCLEOTIDE SEQUENCE [LARGE SCALE GENOMIC DNA]</scope>
    <source>
        <strain evidence="1 2">DSM 2457</strain>
    </source>
</reference>
<evidence type="ECO:0000313" key="1">
    <source>
        <dbReference type="EMBL" id="MDQ0302989.1"/>
    </source>
</evidence>
<dbReference type="EMBL" id="JAUSUI010000004">
    <property type="protein sequence ID" value="MDQ0302989.1"/>
    <property type="molecule type" value="Genomic_DNA"/>
</dbReference>
<keyword evidence="2" id="KW-1185">Reference proteome</keyword>
<dbReference type="SUPFAM" id="SSF88874">
    <property type="entry name" value="Receptor-binding domain of short tail fibre protein gp12"/>
    <property type="match status" value="1"/>
</dbReference>
<dbReference type="RefSeq" id="WP_307019720.1">
    <property type="nucleotide sequence ID" value="NZ_JAUSUI010000004.1"/>
</dbReference>
<accession>A0ABU0BBL3</accession>
<evidence type="ECO:0000313" key="2">
    <source>
        <dbReference type="Proteomes" id="UP001224682"/>
    </source>
</evidence>
<proteinExistence type="predicted"/>
<name>A0ABU0BBL3_9HYPH</name>
<protein>
    <recommendedName>
        <fullName evidence="3">Phage tail collar domain-containing protein</fullName>
    </recommendedName>
</protein>
<dbReference type="Proteomes" id="UP001224682">
    <property type="component" value="Unassembled WGS sequence"/>
</dbReference>
<organism evidence="1 2">
    <name type="scientific">Ancylobacter polymorphus</name>
    <dbReference type="NCBI Taxonomy" id="223390"/>
    <lineage>
        <taxon>Bacteria</taxon>
        <taxon>Pseudomonadati</taxon>
        <taxon>Pseudomonadota</taxon>
        <taxon>Alphaproteobacteria</taxon>
        <taxon>Hyphomicrobiales</taxon>
        <taxon>Xanthobacteraceae</taxon>
        <taxon>Ancylobacter</taxon>
    </lineage>
</organism>